<evidence type="ECO:0000313" key="2">
    <source>
        <dbReference type="Proteomes" id="UP001144313"/>
    </source>
</evidence>
<reference evidence="1" key="1">
    <citation type="submission" date="2022-12" db="EMBL/GenBank/DDBJ databases">
        <title>Reference genome sequencing for broad-spectrum identification of bacterial and archaeal isolates by mass spectrometry.</title>
        <authorList>
            <person name="Sekiguchi Y."/>
            <person name="Tourlousse D.M."/>
        </authorList>
    </citation>
    <scope>NUCLEOTIDE SEQUENCE</scope>
    <source>
        <strain evidence="1">LLR39Z86</strain>
    </source>
</reference>
<gene>
    <name evidence="1" type="ORF">GALLR39Z86_38420</name>
</gene>
<protein>
    <submittedName>
        <fullName evidence="1">Uncharacterized protein</fullName>
    </submittedName>
</protein>
<comment type="caution">
    <text evidence="1">The sequence shown here is derived from an EMBL/GenBank/DDBJ whole genome shotgun (WGS) entry which is preliminary data.</text>
</comment>
<organism evidence="1 2">
    <name type="scientific">Glycomyces algeriensis</name>
    <dbReference type="NCBI Taxonomy" id="256037"/>
    <lineage>
        <taxon>Bacteria</taxon>
        <taxon>Bacillati</taxon>
        <taxon>Actinomycetota</taxon>
        <taxon>Actinomycetes</taxon>
        <taxon>Glycomycetales</taxon>
        <taxon>Glycomycetaceae</taxon>
        <taxon>Glycomyces</taxon>
    </lineage>
</organism>
<accession>A0A9W6LHG3</accession>
<keyword evidence="2" id="KW-1185">Reference proteome</keyword>
<dbReference type="EMBL" id="BSDT01000001">
    <property type="protein sequence ID" value="GLI43992.1"/>
    <property type="molecule type" value="Genomic_DNA"/>
</dbReference>
<proteinExistence type="predicted"/>
<evidence type="ECO:0000313" key="1">
    <source>
        <dbReference type="EMBL" id="GLI43992.1"/>
    </source>
</evidence>
<name>A0A9W6LHG3_9ACTN</name>
<dbReference type="Proteomes" id="UP001144313">
    <property type="component" value="Unassembled WGS sequence"/>
</dbReference>
<sequence>MLAYACGMRSLVVLLSALLLLLVGAALVAWIVVGGVKGLGAEIERSCEPNRHNKDDTFCYDYDIPSPPPRQ</sequence>
<dbReference type="AlphaFoldDB" id="A0A9W6LHG3"/>